<keyword evidence="3 6" id="KW-0285">Flavoprotein</keyword>
<feature type="domain" description="Acyl-CoA dehydrogenase/oxidase N-terminal" evidence="9">
    <location>
        <begin position="55"/>
        <end position="138"/>
    </location>
</feature>
<comment type="cofactor">
    <cofactor evidence="1 6">
        <name>FAD</name>
        <dbReference type="ChEBI" id="CHEBI:57692"/>
    </cofactor>
</comment>
<name>A0ABM7KEC9_9MYCO</name>
<evidence type="ECO:0000256" key="2">
    <source>
        <dbReference type="ARBA" id="ARBA00009347"/>
    </source>
</evidence>
<accession>A0ABM7KEC9</accession>
<dbReference type="EMBL" id="AP022597">
    <property type="protein sequence ID" value="BBY72598.1"/>
    <property type="molecule type" value="Genomic_DNA"/>
</dbReference>
<organism evidence="10 11">
    <name type="scientific">Mycobacterium paraintracellulare</name>
    <dbReference type="NCBI Taxonomy" id="1138383"/>
    <lineage>
        <taxon>Bacteria</taxon>
        <taxon>Bacillati</taxon>
        <taxon>Actinomycetota</taxon>
        <taxon>Actinomycetes</taxon>
        <taxon>Mycobacteriales</taxon>
        <taxon>Mycobacteriaceae</taxon>
        <taxon>Mycobacterium</taxon>
        <taxon>Mycobacterium avium complex (MAC)</taxon>
    </lineage>
</organism>
<evidence type="ECO:0000313" key="11">
    <source>
        <dbReference type="Proteomes" id="UP000466578"/>
    </source>
</evidence>
<dbReference type="SUPFAM" id="SSF47203">
    <property type="entry name" value="Acyl-CoA dehydrogenase C-terminal domain-like"/>
    <property type="match status" value="1"/>
</dbReference>
<dbReference type="Gene3D" id="1.20.140.10">
    <property type="entry name" value="Butyryl-CoA Dehydrogenase, subunit A, domain 3"/>
    <property type="match status" value="1"/>
</dbReference>
<evidence type="ECO:0000259" key="7">
    <source>
        <dbReference type="Pfam" id="PF00441"/>
    </source>
</evidence>
<comment type="similarity">
    <text evidence="2 6">Belongs to the acyl-CoA dehydrogenase family.</text>
</comment>
<evidence type="ECO:0000256" key="3">
    <source>
        <dbReference type="ARBA" id="ARBA00022630"/>
    </source>
</evidence>
<dbReference type="InterPro" id="IPR009075">
    <property type="entry name" value="AcylCo_DH/oxidase_C"/>
</dbReference>
<dbReference type="InterPro" id="IPR009100">
    <property type="entry name" value="AcylCoA_DH/oxidase_NM_dom_sf"/>
</dbReference>
<dbReference type="Gene3D" id="1.10.540.10">
    <property type="entry name" value="Acyl-CoA dehydrogenase/oxidase, N-terminal domain"/>
    <property type="match status" value="1"/>
</dbReference>
<dbReference type="InterPro" id="IPR046373">
    <property type="entry name" value="Acyl-CoA_Oxase/DH_mid-dom_sf"/>
</dbReference>
<dbReference type="InterPro" id="IPR006091">
    <property type="entry name" value="Acyl-CoA_Oxase/DH_mid-dom"/>
</dbReference>
<feature type="domain" description="Acyl-CoA oxidase/dehydrogenase middle" evidence="8">
    <location>
        <begin position="145"/>
        <end position="238"/>
    </location>
</feature>
<dbReference type="InterPro" id="IPR052161">
    <property type="entry name" value="Mycobact_Acyl-CoA_DH"/>
</dbReference>
<sequence>MKGGRLSVPVDSAIDSSGRLEYAADVASYRQDFRRYLRDLETADDWRSAAFTSAEDGLAHDAQVMARLHSDGWNRYGWPEAAGGLGGNEIHRAVYYEELGYAMLPIPAQHWTLETLGPALLKFAPGLAAAYLPGYLSGAEWWGQSFSEPESGSDLATLRTRAVADGDGGFVINGQKIWTSQGPTATRLLVLLRTGTTESRHRGLTMIMVDADAPGVTIRPIALASGRRELAEVFFDDVRVDRERVIGDVDGGWAVAMHLMQYERGMYGYAVLNKVLIELSRLREDMVIAGATEAQRQRFAQVYVDVIAAQARTATTVRRLAAGESVGADSSIDKLLFGRAEKQVNDLVLEIGREQMLAGTGRGGAALNTARAEWWYSRAATIMGGTAEVQRGIIADHLLGLPKEKR</sequence>
<protein>
    <submittedName>
        <fullName evidence="10">Acyl-CoA dehydrogenase</fullName>
    </submittedName>
</protein>
<dbReference type="PANTHER" id="PTHR43292">
    <property type="entry name" value="ACYL-COA DEHYDROGENASE"/>
    <property type="match status" value="1"/>
</dbReference>
<evidence type="ECO:0000256" key="6">
    <source>
        <dbReference type="RuleBase" id="RU362125"/>
    </source>
</evidence>
<dbReference type="SUPFAM" id="SSF56645">
    <property type="entry name" value="Acyl-CoA dehydrogenase NM domain-like"/>
    <property type="match status" value="1"/>
</dbReference>
<evidence type="ECO:0000259" key="8">
    <source>
        <dbReference type="Pfam" id="PF02770"/>
    </source>
</evidence>
<keyword evidence="5 6" id="KW-0560">Oxidoreductase</keyword>
<dbReference type="InterPro" id="IPR013786">
    <property type="entry name" value="AcylCoA_DH/ox_N"/>
</dbReference>
<evidence type="ECO:0000313" key="10">
    <source>
        <dbReference type="EMBL" id="BBY72598.1"/>
    </source>
</evidence>
<feature type="domain" description="Acyl-CoA dehydrogenase/oxidase C-terminal" evidence="7">
    <location>
        <begin position="251"/>
        <end position="399"/>
    </location>
</feature>
<evidence type="ECO:0000259" key="9">
    <source>
        <dbReference type="Pfam" id="PF02771"/>
    </source>
</evidence>
<keyword evidence="4 6" id="KW-0274">FAD</keyword>
<dbReference type="Pfam" id="PF00441">
    <property type="entry name" value="Acyl-CoA_dh_1"/>
    <property type="match status" value="1"/>
</dbReference>
<evidence type="ECO:0000256" key="5">
    <source>
        <dbReference type="ARBA" id="ARBA00023002"/>
    </source>
</evidence>
<dbReference type="InterPro" id="IPR037069">
    <property type="entry name" value="AcylCoA_DH/ox_N_sf"/>
</dbReference>
<proteinExistence type="inferred from homology"/>
<gene>
    <name evidence="10" type="ORF">MPRI_47850</name>
</gene>
<keyword evidence="11" id="KW-1185">Reference proteome</keyword>
<evidence type="ECO:0000256" key="4">
    <source>
        <dbReference type="ARBA" id="ARBA00022827"/>
    </source>
</evidence>
<dbReference type="InterPro" id="IPR036250">
    <property type="entry name" value="AcylCo_DH-like_C"/>
</dbReference>
<dbReference type="Proteomes" id="UP000466578">
    <property type="component" value="Chromosome"/>
</dbReference>
<dbReference type="PANTHER" id="PTHR43292:SF3">
    <property type="entry name" value="ACYL-COA DEHYDROGENASE FADE29"/>
    <property type="match status" value="1"/>
</dbReference>
<dbReference type="Gene3D" id="2.40.110.10">
    <property type="entry name" value="Butyryl-CoA Dehydrogenase, subunit A, domain 2"/>
    <property type="match status" value="1"/>
</dbReference>
<dbReference type="Pfam" id="PF02771">
    <property type="entry name" value="Acyl-CoA_dh_N"/>
    <property type="match status" value="1"/>
</dbReference>
<evidence type="ECO:0000256" key="1">
    <source>
        <dbReference type="ARBA" id="ARBA00001974"/>
    </source>
</evidence>
<reference evidence="10 11" key="1">
    <citation type="journal article" date="2019" name="Emerg. Microbes Infect.">
        <title>Comprehensive subspecies identification of 175 nontuberculous mycobacteria species based on 7547 genomic profiles.</title>
        <authorList>
            <person name="Matsumoto Y."/>
            <person name="Kinjo T."/>
            <person name="Motooka D."/>
            <person name="Nabeya D."/>
            <person name="Jung N."/>
            <person name="Uechi K."/>
            <person name="Horii T."/>
            <person name="Iida T."/>
            <person name="Fujita J."/>
            <person name="Nakamura S."/>
        </authorList>
    </citation>
    <scope>NUCLEOTIDE SEQUENCE [LARGE SCALE GENOMIC DNA]</scope>
    <source>
        <strain evidence="10 11">JCM 30622</strain>
    </source>
</reference>
<dbReference type="Pfam" id="PF02770">
    <property type="entry name" value="Acyl-CoA_dh_M"/>
    <property type="match status" value="1"/>
</dbReference>